<accession>K3WK99</accession>
<dbReference type="PANTHER" id="PTHR13109:SF7">
    <property type="entry name" value="NEUROCHONDRIN"/>
    <property type="match status" value="1"/>
</dbReference>
<evidence type="ECO:0000313" key="3">
    <source>
        <dbReference type="EnsemblProtists" id="PYU1_T005391"/>
    </source>
</evidence>
<dbReference type="OMA" id="TDEHKFA"/>
<keyword evidence="4" id="KW-1185">Reference proteome</keyword>
<reference evidence="4" key="2">
    <citation type="submission" date="2010-04" db="EMBL/GenBank/DDBJ databases">
        <authorList>
            <person name="Buell R."/>
            <person name="Hamilton J."/>
            <person name="Hostetler J."/>
        </authorList>
    </citation>
    <scope>NUCLEOTIDE SEQUENCE [LARGE SCALE GENOMIC DNA]</scope>
    <source>
        <strain evidence="4">DAOM:BR144</strain>
    </source>
</reference>
<dbReference type="AlphaFoldDB" id="K3WK99"/>
<dbReference type="PANTHER" id="PTHR13109">
    <property type="entry name" value="NEUROCHONDRIN"/>
    <property type="match status" value="1"/>
</dbReference>
<dbReference type="EMBL" id="GL376633">
    <property type="status" value="NOT_ANNOTATED_CDS"/>
    <property type="molecule type" value="Genomic_DNA"/>
</dbReference>
<evidence type="ECO:0000256" key="2">
    <source>
        <dbReference type="SAM" id="MobiDB-lite"/>
    </source>
</evidence>
<dbReference type="Pfam" id="PF05536">
    <property type="entry name" value="Neurochondrin"/>
    <property type="match status" value="1"/>
</dbReference>
<dbReference type="InterPro" id="IPR008709">
    <property type="entry name" value="Neurochondrin"/>
</dbReference>
<feature type="coiled-coil region" evidence="1">
    <location>
        <begin position="343"/>
        <end position="374"/>
    </location>
</feature>
<name>K3WK99_GLOUD</name>
<organism evidence="3 4">
    <name type="scientific">Globisporangium ultimum (strain ATCC 200006 / CBS 805.95 / DAOM BR144)</name>
    <name type="common">Pythium ultimum</name>
    <dbReference type="NCBI Taxonomy" id="431595"/>
    <lineage>
        <taxon>Eukaryota</taxon>
        <taxon>Sar</taxon>
        <taxon>Stramenopiles</taxon>
        <taxon>Oomycota</taxon>
        <taxon>Peronosporomycetes</taxon>
        <taxon>Pythiales</taxon>
        <taxon>Pythiaceae</taxon>
        <taxon>Globisporangium</taxon>
    </lineage>
</organism>
<dbReference type="eggNOG" id="KOG2611">
    <property type="taxonomic scope" value="Eukaryota"/>
</dbReference>
<dbReference type="STRING" id="431595.K3WK99"/>
<dbReference type="EnsemblProtists" id="PYU1_T005391">
    <property type="protein sequence ID" value="PYU1_T005391"/>
    <property type="gene ID" value="PYU1_G005380"/>
</dbReference>
<dbReference type="InParanoid" id="K3WK99"/>
<reference evidence="3" key="3">
    <citation type="submission" date="2015-02" db="UniProtKB">
        <authorList>
            <consortium name="EnsemblProtists"/>
        </authorList>
    </citation>
    <scope>IDENTIFICATION</scope>
    <source>
        <strain evidence="3">DAOM BR144</strain>
    </source>
</reference>
<dbReference type="HOGENOM" id="CLU_010879_0_0_1"/>
<evidence type="ECO:0008006" key="5">
    <source>
        <dbReference type="Google" id="ProtNLM"/>
    </source>
</evidence>
<dbReference type="VEuPathDB" id="FungiDB:PYU1_G005380"/>
<reference evidence="4" key="1">
    <citation type="journal article" date="2010" name="Genome Biol.">
        <title>Genome sequence of the necrotrophic plant pathogen Pythium ultimum reveals original pathogenicity mechanisms and effector repertoire.</title>
        <authorList>
            <person name="Levesque C.A."/>
            <person name="Brouwer H."/>
            <person name="Cano L."/>
            <person name="Hamilton J.P."/>
            <person name="Holt C."/>
            <person name="Huitema E."/>
            <person name="Raffaele S."/>
            <person name="Robideau G.P."/>
            <person name="Thines M."/>
            <person name="Win J."/>
            <person name="Zerillo M.M."/>
            <person name="Beakes G.W."/>
            <person name="Boore J.L."/>
            <person name="Busam D."/>
            <person name="Dumas B."/>
            <person name="Ferriera S."/>
            <person name="Fuerstenberg S.I."/>
            <person name="Gachon C.M."/>
            <person name="Gaulin E."/>
            <person name="Govers F."/>
            <person name="Grenville-Briggs L."/>
            <person name="Horner N."/>
            <person name="Hostetler J."/>
            <person name="Jiang R.H."/>
            <person name="Johnson J."/>
            <person name="Krajaejun T."/>
            <person name="Lin H."/>
            <person name="Meijer H.J."/>
            <person name="Moore B."/>
            <person name="Morris P."/>
            <person name="Phuntmart V."/>
            <person name="Puiu D."/>
            <person name="Shetty J."/>
            <person name="Stajich J.E."/>
            <person name="Tripathy S."/>
            <person name="Wawra S."/>
            <person name="van West P."/>
            <person name="Whitty B.R."/>
            <person name="Coutinho P.M."/>
            <person name="Henrissat B."/>
            <person name="Martin F."/>
            <person name="Thomas P.D."/>
            <person name="Tyler B.M."/>
            <person name="De Vries R.P."/>
            <person name="Kamoun S."/>
            <person name="Yandell M."/>
            <person name="Tisserat N."/>
            <person name="Buell C.R."/>
        </authorList>
    </citation>
    <scope>NUCLEOTIDE SEQUENCE</scope>
    <source>
        <strain evidence="4">DAOM:BR144</strain>
    </source>
</reference>
<protein>
    <recommendedName>
        <fullName evidence="5">Neurochondrin</fullName>
    </recommendedName>
</protein>
<feature type="compositionally biased region" description="Acidic residues" evidence="2">
    <location>
        <begin position="517"/>
        <end position="534"/>
    </location>
</feature>
<dbReference type="Proteomes" id="UP000019132">
    <property type="component" value="Unassembled WGS sequence"/>
</dbReference>
<proteinExistence type="predicted"/>
<keyword evidence="1" id="KW-0175">Coiled coil</keyword>
<evidence type="ECO:0000313" key="4">
    <source>
        <dbReference type="Proteomes" id="UP000019132"/>
    </source>
</evidence>
<feature type="region of interest" description="Disordered" evidence="2">
    <location>
        <begin position="506"/>
        <end position="546"/>
    </location>
</feature>
<evidence type="ECO:0000256" key="1">
    <source>
        <dbReference type="SAM" id="Coils"/>
    </source>
</evidence>
<sequence>MAPPATNESPLLQAAALNDDAMEQKIQQCLDTLKGKRDEHKFAGLLMVTKLNNLPWERLQQVRQQVVTTVGVKFFLRLLHTKGAEGDALSPFQTLGLNLIASFCTDTTVAEQFADENLVRFLLDQLEATPQLAQHVQEDCVRTLNGIVDTAKGTQLFLNESIPTRVCDAIKTLTAAATDDSNAGEETKTADKPALTETTAIEALWSLVEKLSRSSEFWNMISSDSLAFLSTSLANTIGKVALSVLAVWNNYLALVDDKSLSFALQTTELDVLRVGVYQFLRAKWPHQERDECLKFIYRLMKHTGTSWMVAEETPSHSQQQDVSRGRFMLFVLKLVSIEIKLMLDDVELTLVQMEDKKLEQVEESERQAREIQRVLHVLPVCYGIVEMIIDALVASVENEDDDDESGNTSMLPYEILLEMKQSFGQAFAVILEFLTLAREYMKTHRYRELLERSEDSVYQLDAVVYASVRVVSAWIAEDSDSCMDQLVDLVPFLVLYEPLTQTSVAPSGSTVATGANEESDVDSDDELDSDDEMESPGSGSMVPSGESTTIDQLHFLLPGLLQISATREGAMAMAQDLAVLRRVLRFCCSLCASLSDGANEQMVSLPTLTLALGMLVNLLLVFNEGDEEQSVVMANSKDRLPNASEWLRALSFLLPLACASGSDVMNDQALSMEDQGEDDRYVMLLHVVCAVLLIASHSDKNLKREASTNKNAVAKLVAPFNAVVSWLASRPPDPSSESSMDLFELVRILAMRTALTPQMLL</sequence>